<comment type="caution">
    <text evidence="1">The sequence shown here is derived from an EMBL/GenBank/DDBJ whole genome shotgun (WGS) entry which is preliminary data.</text>
</comment>
<gene>
    <name evidence="1" type="ORF">RRG08_053413</name>
</gene>
<dbReference type="AlphaFoldDB" id="A0AAE1DFA2"/>
<sequence length="101" mass="11508">MKIESWPNGFILDLVRRSLPRDIAPYPMGLNLKQLTCAAQKKGTLLYLGPNRLSWTTTPDLLTEDQLRQRDYRISCCAILTTGIKKSIMVPYNGFLFTVSE</sequence>
<reference evidence="1" key="1">
    <citation type="journal article" date="2023" name="G3 (Bethesda)">
        <title>A reference genome for the long-term kleptoplast-retaining sea slug Elysia crispata morphotype clarki.</title>
        <authorList>
            <person name="Eastman K.E."/>
            <person name="Pendleton A.L."/>
            <person name="Shaikh M.A."/>
            <person name="Suttiyut T."/>
            <person name="Ogas R."/>
            <person name="Tomko P."/>
            <person name="Gavelis G."/>
            <person name="Widhalm J.R."/>
            <person name="Wisecaver J.H."/>
        </authorList>
    </citation>
    <scope>NUCLEOTIDE SEQUENCE</scope>
    <source>
        <strain evidence="1">ECLA1</strain>
    </source>
</reference>
<proteinExistence type="predicted"/>
<protein>
    <submittedName>
        <fullName evidence="1">Uncharacterized protein</fullName>
    </submittedName>
</protein>
<name>A0AAE1DFA2_9GAST</name>
<dbReference type="Proteomes" id="UP001283361">
    <property type="component" value="Unassembled WGS sequence"/>
</dbReference>
<evidence type="ECO:0000313" key="2">
    <source>
        <dbReference type="Proteomes" id="UP001283361"/>
    </source>
</evidence>
<dbReference type="EMBL" id="JAWDGP010004058">
    <property type="protein sequence ID" value="KAK3768421.1"/>
    <property type="molecule type" value="Genomic_DNA"/>
</dbReference>
<evidence type="ECO:0000313" key="1">
    <source>
        <dbReference type="EMBL" id="KAK3768421.1"/>
    </source>
</evidence>
<accession>A0AAE1DFA2</accession>
<organism evidence="1 2">
    <name type="scientific">Elysia crispata</name>
    <name type="common">lettuce slug</name>
    <dbReference type="NCBI Taxonomy" id="231223"/>
    <lineage>
        <taxon>Eukaryota</taxon>
        <taxon>Metazoa</taxon>
        <taxon>Spiralia</taxon>
        <taxon>Lophotrochozoa</taxon>
        <taxon>Mollusca</taxon>
        <taxon>Gastropoda</taxon>
        <taxon>Heterobranchia</taxon>
        <taxon>Euthyneura</taxon>
        <taxon>Panpulmonata</taxon>
        <taxon>Sacoglossa</taxon>
        <taxon>Placobranchoidea</taxon>
        <taxon>Plakobranchidae</taxon>
        <taxon>Elysia</taxon>
    </lineage>
</organism>
<keyword evidence="2" id="KW-1185">Reference proteome</keyword>